<feature type="domain" description="Trimeric autotransporter adhesin YadA-like C-terminal membrane anchor" evidence="11">
    <location>
        <begin position="67"/>
        <end position="127"/>
    </location>
</feature>
<evidence type="ECO:0000313" key="13">
    <source>
        <dbReference type="EMBL" id="KAA6129707.1"/>
    </source>
</evidence>
<keyword evidence="7" id="KW-0732">Signal</keyword>
<keyword evidence="9" id="KW-0472">Membrane</keyword>
<keyword evidence="5" id="KW-1134">Transmembrane beta strand</keyword>
<dbReference type="GO" id="GO:0015031">
    <property type="term" value="P:protein transport"/>
    <property type="evidence" value="ECO:0007669"/>
    <property type="project" value="UniProtKB-KW"/>
</dbReference>
<dbReference type="Gene3D" id="3.30.1300.30">
    <property type="entry name" value="GSPII I/J protein-like"/>
    <property type="match status" value="1"/>
</dbReference>
<proteinExistence type="inferred from homology"/>
<dbReference type="Proteomes" id="UP000324324">
    <property type="component" value="Unassembled WGS sequence"/>
</dbReference>
<dbReference type="GO" id="GO:0009279">
    <property type="term" value="C:cell outer membrane"/>
    <property type="evidence" value="ECO:0007669"/>
    <property type="project" value="UniProtKB-SubCell"/>
</dbReference>
<dbReference type="Pfam" id="PF03895">
    <property type="entry name" value="YadA_anchor"/>
    <property type="match status" value="1"/>
</dbReference>
<dbReference type="InterPro" id="IPR011049">
    <property type="entry name" value="Serralysin-like_metalloprot_C"/>
</dbReference>
<evidence type="ECO:0000259" key="11">
    <source>
        <dbReference type="Pfam" id="PF03895"/>
    </source>
</evidence>
<evidence type="ECO:0000256" key="4">
    <source>
        <dbReference type="ARBA" id="ARBA00022448"/>
    </source>
</evidence>
<reference evidence="13 14" key="1">
    <citation type="submission" date="2019-09" db="EMBL/GenBank/DDBJ databases">
        <title>Isolation of a novel species in the genus Cupriavidus from patients with sepsis using whole genome sequencing.</title>
        <authorList>
            <person name="Kweon O.J."/>
            <person name="Lee M.-K."/>
        </authorList>
    </citation>
    <scope>NUCLEOTIDE SEQUENCE [LARGE SCALE GENOMIC DNA]</scope>
    <source>
        <strain evidence="13 14">MKL-01</strain>
    </source>
</reference>
<evidence type="ECO:0008006" key="15">
    <source>
        <dbReference type="Google" id="ProtNLM"/>
    </source>
</evidence>
<dbReference type="GO" id="GO:0009986">
    <property type="term" value="C:cell surface"/>
    <property type="evidence" value="ECO:0007669"/>
    <property type="project" value="UniProtKB-SubCell"/>
</dbReference>
<evidence type="ECO:0000256" key="9">
    <source>
        <dbReference type="ARBA" id="ARBA00023136"/>
    </source>
</evidence>
<dbReference type="InterPro" id="IPR045584">
    <property type="entry name" value="Pilin-like"/>
</dbReference>
<protein>
    <recommendedName>
        <fullName evidence="15">Adhesin</fullName>
    </recommendedName>
</protein>
<dbReference type="Pfam" id="PF05662">
    <property type="entry name" value="YadA_stalk"/>
    <property type="match status" value="1"/>
</dbReference>
<keyword evidence="4" id="KW-0813">Transport</keyword>
<dbReference type="SUPFAM" id="SSF54523">
    <property type="entry name" value="Pili subunits"/>
    <property type="match status" value="1"/>
</dbReference>
<comment type="similarity">
    <text evidence="3">Belongs to the autotransporter-2 (AT-2) (TC 1.B.40) family.</text>
</comment>
<keyword evidence="10" id="KW-0998">Cell outer membrane</keyword>
<evidence type="ECO:0000256" key="8">
    <source>
        <dbReference type="ARBA" id="ARBA00022927"/>
    </source>
</evidence>
<name>A0A5M8B1K8_9BURK</name>
<evidence type="ECO:0000256" key="5">
    <source>
        <dbReference type="ARBA" id="ARBA00022452"/>
    </source>
</evidence>
<evidence type="ECO:0000256" key="2">
    <source>
        <dbReference type="ARBA" id="ARBA00004442"/>
    </source>
</evidence>
<evidence type="ECO:0000256" key="1">
    <source>
        <dbReference type="ARBA" id="ARBA00004241"/>
    </source>
</evidence>
<organism evidence="13 14">
    <name type="scientific">Cupriavidus cauae</name>
    <dbReference type="NCBI Taxonomy" id="2608999"/>
    <lineage>
        <taxon>Bacteria</taxon>
        <taxon>Pseudomonadati</taxon>
        <taxon>Pseudomonadota</taxon>
        <taxon>Betaproteobacteria</taxon>
        <taxon>Burkholderiales</taxon>
        <taxon>Burkholderiaceae</taxon>
        <taxon>Cupriavidus</taxon>
    </lineage>
</organism>
<comment type="caution">
    <text evidence="13">The sequence shown here is derived from an EMBL/GenBank/DDBJ whole genome shotgun (WGS) entry which is preliminary data.</text>
</comment>
<evidence type="ECO:0000259" key="12">
    <source>
        <dbReference type="Pfam" id="PF05662"/>
    </source>
</evidence>
<dbReference type="InterPro" id="IPR005594">
    <property type="entry name" value="YadA_C"/>
</dbReference>
<evidence type="ECO:0000256" key="6">
    <source>
        <dbReference type="ARBA" id="ARBA00022692"/>
    </source>
</evidence>
<evidence type="ECO:0000256" key="7">
    <source>
        <dbReference type="ARBA" id="ARBA00022729"/>
    </source>
</evidence>
<dbReference type="InterPro" id="IPR008635">
    <property type="entry name" value="Coiled_stalk_dom"/>
</dbReference>
<keyword evidence="6" id="KW-0812">Transmembrane</keyword>
<keyword evidence="14" id="KW-1185">Reference proteome</keyword>
<dbReference type="Gene3D" id="2.150.10.10">
    <property type="entry name" value="Serralysin-like metalloprotease, C-terminal"/>
    <property type="match status" value="1"/>
</dbReference>
<keyword evidence="8" id="KW-0653">Protein transport</keyword>
<gene>
    <name evidence="13" type="ORF">F1599_04915</name>
</gene>
<evidence type="ECO:0000313" key="14">
    <source>
        <dbReference type="Proteomes" id="UP000324324"/>
    </source>
</evidence>
<evidence type="ECO:0000256" key="3">
    <source>
        <dbReference type="ARBA" id="ARBA00005848"/>
    </source>
</evidence>
<sequence length="127" mass="13077">MAGKDGDRRITGVAEGTAPTDAVNVNQLNRISQGIDQKFAGMDSRIRAVENRSNAGIASAMAMAGLPQAYLPNKSMVAIGAATFNGETGYALGLSRVSDNGSWIYKASGAASSRGDYGGAVGVGYQW</sequence>
<dbReference type="EMBL" id="VWRN01000017">
    <property type="protein sequence ID" value="KAA6129707.1"/>
    <property type="molecule type" value="Genomic_DNA"/>
</dbReference>
<feature type="domain" description="Trimeric autotransporter adhesin YadA-like stalk" evidence="12">
    <location>
        <begin position="9"/>
        <end position="41"/>
    </location>
</feature>
<accession>A0A5M8B1K8</accession>
<dbReference type="AlphaFoldDB" id="A0A5M8B1K8"/>
<dbReference type="SUPFAM" id="SSF101967">
    <property type="entry name" value="Adhesin YadA, collagen-binding domain"/>
    <property type="match status" value="1"/>
</dbReference>
<comment type="subcellular location">
    <subcellularLocation>
        <location evidence="2">Cell outer membrane</location>
    </subcellularLocation>
    <subcellularLocation>
        <location evidence="1">Cell surface</location>
    </subcellularLocation>
</comment>
<evidence type="ECO:0000256" key="10">
    <source>
        <dbReference type="ARBA" id="ARBA00023237"/>
    </source>
</evidence>